<dbReference type="AlphaFoldDB" id="A0A645GGD8"/>
<dbReference type="EMBL" id="VSSQ01071302">
    <property type="protein sequence ID" value="MPN22944.1"/>
    <property type="molecule type" value="Genomic_DNA"/>
</dbReference>
<gene>
    <name evidence="2" type="ORF">SDC9_170329</name>
</gene>
<protein>
    <submittedName>
        <fullName evidence="2">Uncharacterized protein</fullName>
    </submittedName>
</protein>
<comment type="caution">
    <text evidence="2">The sequence shown here is derived from an EMBL/GenBank/DDBJ whole genome shotgun (WGS) entry which is preliminary data.</text>
</comment>
<feature type="region of interest" description="Disordered" evidence="1">
    <location>
        <begin position="38"/>
        <end position="57"/>
    </location>
</feature>
<proteinExistence type="predicted"/>
<sequence>MLEGDRAVLRIELIHLAAGYGVRCVRQSHLAVVHRRLSKTPDKHGYSDGSSGDGQNVCDGIHGVLCISASLWREDA</sequence>
<evidence type="ECO:0000256" key="1">
    <source>
        <dbReference type="SAM" id="MobiDB-lite"/>
    </source>
</evidence>
<accession>A0A645GGD8</accession>
<evidence type="ECO:0000313" key="2">
    <source>
        <dbReference type="EMBL" id="MPN22944.1"/>
    </source>
</evidence>
<name>A0A645GGD8_9ZZZZ</name>
<reference evidence="2" key="1">
    <citation type="submission" date="2019-08" db="EMBL/GenBank/DDBJ databases">
        <authorList>
            <person name="Kucharzyk K."/>
            <person name="Murdoch R.W."/>
            <person name="Higgins S."/>
            <person name="Loffler F."/>
        </authorList>
    </citation>
    <scope>NUCLEOTIDE SEQUENCE</scope>
</reference>
<organism evidence="2">
    <name type="scientific">bioreactor metagenome</name>
    <dbReference type="NCBI Taxonomy" id="1076179"/>
    <lineage>
        <taxon>unclassified sequences</taxon>
        <taxon>metagenomes</taxon>
        <taxon>ecological metagenomes</taxon>
    </lineage>
</organism>